<feature type="transmembrane region" description="Helical" evidence="1">
    <location>
        <begin position="361"/>
        <end position="379"/>
    </location>
</feature>
<proteinExistence type="predicted"/>
<keyword evidence="3" id="KW-1185">Reference proteome</keyword>
<organism evidence="2 3">
    <name type="scientific">Loigolactobacillus coryniformis subsp. torquens DSM 20004 = KCTC 3535</name>
    <dbReference type="NCBI Taxonomy" id="1423822"/>
    <lineage>
        <taxon>Bacteria</taxon>
        <taxon>Bacillati</taxon>
        <taxon>Bacillota</taxon>
        <taxon>Bacilli</taxon>
        <taxon>Lactobacillales</taxon>
        <taxon>Lactobacillaceae</taxon>
        <taxon>Loigolactobacillus</taxon>
    </lineage>
</organism>
<feature type="transmembrane region" description="Helical" evidence="1">
    <location>
        <begin position="338"/>
        <end position="355"/>
    </location>
</feature>
<evidence type="ECO:0000313" key="2">
    <source>
        <dbReference type="EMBL" id="ATO43271.1"/>
    </source>
</evidence>
<dbReference type="AlphaFoldDB" id="A0A2D1KME7"/>
<evidence type="ECO:0000256" key="1">
    <source>
        <dbReference type="SAM" id="Phobius"/>
    </source>
</evidence>
<keyword evidence="1" id="KW-0472">Membrane</keyword>
<feature type="transmembrane region" description="Helical" evidence="1">
    <location>
        <begin position="93"/>
        <end position="111"/>
    </location>
</feature>
<feature type="transmembrane region" description="Helical" evidence="1">
    <location>
        <begin position="65"/>
        <end position="86"/>
    </location>
</feature>
<evidence type="ECO:0000313" key="3">
    <source>
        <dbReference type="Proteomes" id="UP000223559"/>
    </source>
</evidence>
<accession>A0A2D1KME7</accession>
<dbReference type="KEGG" id="lcy:LC20004_04855"/>
<name>A0A2D1KME7_9LACO</name>
<sequence length="416" mass="47401">MIYTIGSETGFDTGIVKWAAQSASIPDESYLQIYFSHNPNNLGLLFFERMVYHATKFFGLTNYTIVLDVINMIFVDIALILIGIILQKQLQRAMYWSLLPLILLISPWIVIAYTDTLVLPFIAGIILLGTNLFKLWQSGTKLNFNLAEQACLLGLVTWIAYRLKPSALIIVIAFLVELGLILLAKQVKLNQKNMVLTVVLFTVVFGGCQLVSQSAVKQQSFISINPELQELPSHYIMMGMNKGTAGSYSQADFLYSTKYTTKASQQKANLKRIRQRLDKFGVLGYLKFLVIKNYANTSDGTLGWLKEENFFSKNNLKKHAFMRSFFYNFGSRLSIHRAIDQVLWILILLGVMLSFLERTFLFRVLRMTFFGLLIFLLFFEGGRSRYMIQFLPVIYILAVVGSSMFGVLNLNNCKQT</sequence>
<feature type="transmembrane region" description="Helical" evidence="1">
    <location>
        <begin position="386"/>
        <end position="408"/>
    </location>
</feature>
<feature type="transmembrane region" description="Helical" evidence="1">
    <location>
        <begin position="117"/>
        <end position="135"/>
    </location>
</feature>
<dbReference type="OrthoDB" id="5695313at2"/>
<keyword evidence="1" id="KW-1133">Transmembrane helix</keyword>
<dbReference type="Proteomes" id="UP000223559">
    <property type="component" value="Chromosome"/>
</dbReference>
<dbReference type="EMBL" id="CP017697">
    <property type="protein sequence ID" value="ATO43271.1"/>
    <property type="molecule type" value="Genomic_DNA"/>
</dbReference>
<dbReference type="RefSeq" id="WP_035445945.1">
    <property type="nucleotide sequence ID" value="NZ_AZDC01000056.1"/>
</dbReference>
<protein>
    <recommendedName>
        <fullName evidence="4">Integral membrane protein</fullName>
    </recommendedName>
</protein>
<feature type="transmembrane region" description="Helical" evidence="1">
    <location>
        <begin position="167"/>
        <end position="184"/>
    </location>
</feature>
<keyword evidence="1" id="KW-0812">Transmembrane</keyword>
<gene>
    <name evidence="2" type="ORF">LC20004_04855</name>
</gene>
<reference evidence="2 3" key="1">
    <citation type="submission" date="2016-10" db="EMBL/GenBank/DDBJ databases">
        <title>The whole genome sequencing and assembly of L. cotyniformis subsp. torquens DSM 20004 strain.</title>
        <authorList>
            <person name="Park M.-K."/>
            <person name="Lee Y.-J."/>
            <person name="Yi H."/>
            <person name="Bahn Y.-S."/>
            <person name="Kim J.F."/>
            <person name="Lee D.-W."/>
        </authorList>
    </citation>
    <scope>NUCLEOTIDE SEQUENCE [LARGE SCALE GENOMIC DNA]</scope>
    <source>
        <strain evidence="2 3">DSM 20004</strain>
    </source>
</reference>
<evidence type="ECO:0008006" key="4">
    <source>
        <dbReference type="Google" id="ProtNLM"/>
    </source>
</evidence>